<dbReference type="PROSITE" id="PS50835">
    <property type="entry name" value="IG_LIKE"/>
    <property type="match status" value="4"/>
</dbReference>
<dbReference type="InterPro" id="IPR007110">
    <property type="entry name" value="Ig-like_dom"/>
</dbReference>
<dbReference type="Pfam" id="PF14223">
    <property type="entry name" value="Retrotran_gag_2"/>
    <property type="match status" value="1"/>
</dbReference>
<name>A0ABM1YJN9_AEDAL</name>
<dbReference type="SUPFAM" id="SSF48726">
    <property type="entry name" value="Immunoglobulin"/>
    <property type="match status" value="3"/>
</dbReference>
<evidence type="ECO:0000256" key="4">
    <source>
        <dbReference type="SAM" id="MobiDB-lite"/>
    </source>
</evidence>
<dbReference type="PANTHER" id="PTHR23278">
    <property type="entry name" value="SIDESTEP PROTEIN"/>
    <property type="match status" value="1"/>
</dbReference>
<proteinExistence type="predicted"/>
<evidence type="ECO:0000256" key="1">
    <source>
        <dbReference type="ARBA" id="ARBA00004167"/>
    </source>
</evidence>
<dbReference type="EnsemblMetazoa" id="AALFPA23_009757.R13504">
    <property type="protein sequence ID" value="AALFPA23_009757.P13504"/>
    <property type="gene ID" value="AALFPA23_009757"/>
</dbReference>
<accession>A0ABM1YJN9</accession>
<dbReference type="SMART" id="SM00409">
    <property type="entry name" value="IG"/>
    <property type="match status" value="3"/>
</dbReference>
<feature type="domain" description="Ig-like" evidence="6">
    <location>
        <begin position="217"/>
        <end position="288"/>
    </location>
</feature>
<dbReference type="RefSeq" id="XP_062703934.1">
    <property type="nucleotide sequence ID" value="XM_062847950.1"/>
</dbReference>
<evidence type="ECO:0000313" key="8">
    <source>
        <dbReference type="Proteomes" id="UP000069940"/>
    </source>
</evidence>
<evidence type="ECO:0000259" key="6">
    <source>
        <dbReference type="PROSITE" id="PS50835"/>
    </source>
</evidence>
<feature type="region of interest" description="Disordered" evidence="4">
    <location>
        <begin position="751"/>
        <end position="853"/>
    </location>
</feature>
<dbReference type="InterPro" id="IPR013162">
    <property type="entry name" value="CD80_C2-set"/>
</dbReference>
<feature type="compositionally biased region" description="Polar residues" evidence="4">
    <location>
        <begin position="751"/>
        <end position="763"/>
    </location>
</feature>
<dbReference type="SMART" id="SM00408">
    <property type="entry name" value="IGc2"/>
    <property type="match status" value="3"/>
</dbReference>
<dbReference type="InterPro" id="IPR036179">
    <property type="entry name" value="Ig-like_dom_sf"/>
</dbReference>
<dbReference type="CDD" id="cd00096">
    <property type="entry name" value="Ig"/>
    <property type="match status" value="1"/>
</dbReference>
<feature type="domain" description="Ig-like" evidence="6">
    <location>
        <begin position="295"/>
        <end position="389"/>
    </location>
</feature>
<evidence type="ECO:0000256" key="2">
    <source>
        <dbReference type="ARBA" id="ARBA00023136"/>
    </source>
</evidence>
<reference evidence="7" key="2">
    <citation type="submission" date="2025-05" db="UniProtKB">
        <authorList>
            <consortium name="EnsemblMetazoa"/>
        </authorList>
    </citation>
    <scope>IDENTIFICATION</scope>
    <source>
        <strain evidence="7">Foshan</strain>
    </source>
</reference>
<dbReference type="PANTHER" id="PTHR23278:SF31">
    <property type="entry name" value="SIDESTEP II, ISOFORM A"/>
    <property type="match status" value="1"/>
</dbReference>
<dbReference type="Pfam" id="PF08205">
    <property type="entry name" value="C2-set_2"/>
    <property type="match status" value="1"/>
</dbReference>
<feature type="compositionally biased region" description="Gly residues" evidence="4">
    <location>
        <begin position="778"/>
        <end position="811"/>
    </location>
</feature>
<feature type="compositionally biased region" description="Basic and acidic residues" evidence="4">
    <location>
        <begin position="812"/>
        <end position="821"/>
    </location>
</feature>
<dbReference type="Gene3D" id="3.40.50.2300">
    <property type="match status" value="1"/>
</dbReference>
<reference evidence="8" key="1">
    <citation type="journal article" date="2015" name="Proc. Natl. Acad. Sci. U.S.A.">
        <title>Genome sequence of the Asian Tiger mosquito, Aedes albopictus, reveals insights into its biology, genetics, and evolution.</title>
        <authorList>
            <person name="Chen X.G."/>
            <person name="Jiang X."/>
            <person name="Gu J."/>
            <person name="Xu M."/>
            <person name="Wu Y."/>
            <person name="Deng Y."/>
            <person name="Zhang C."/>
            <person name="Bonizzoni M."/>
            <person name="Dermauw W."/>
            <person name="Vontas J."/>
            <person name="Armbruster P."/>
            <person name="Huang X."/>
            <person name="Yang Y."/>
            <person name="Zhang H."/>
            <person name="He W."/>
            <person name="Peng H."/>
            <person name="Liu Y."/>
            <person name="Wu K."/>
            <person name="Chen J."/>
            <person name="Lirakis M."/>
            <person name="Topalis P."/>
            <person name="Van Leeuwen T."/>
            <person name="Hall A.B."/>
            <person name="Jiang X."/>
            <person name="Thorpe C."/>
            <person name="Mueller R.L."/>
            <person name="Sun C."/>
            <person name="Waterhouse R.M."/>
            <person name="Yan G."/>
            <person name="Tu Z.J."/>
            <person name="Fang X."/>
            <person name="James A.A."/>
        </authorList>
    </citation>
    <scope>NUCLEOTIDE SEQUENCE [LARGE SCALE GENOMIC DNA]</scope>
    <source>
        <strain evidence="8">Foshan</strain>
    </source>
</reference>
<evidence type="ECO:0000256" key="5">
    <source>
        <dbReference type="SAM" id="Phobius"/>
    </source>
</evidence>
<comment type="subcellular location">
    <subcellularLocation>
        <location evidence="1">Membrane</location>
        <topology evidence="1">Single-pass membrane protein</topology>
    </subcellularLocation>
</comment>
<keyword evidence="5" id="KW-1133">Transmembrane helix</keyword>
<keyword evidence="3" id="KW-1015">Disulfide bond</keyword>
<feature type="domain" description="Ig-like" evidence="6">
    <location>
        <begin position="491"/>
        <end position="566"/>
    </location>
</feature>
<sequence>MAEAKVILERLNSANWISWKFRMELLLVKEGLWKVVGEPKPQDVTEAWIEKDASARATIGLALDDSQLCHVISAATANEMWSMLKGYHERGSLCNKVHVLRQLCSLRLTEGGNMANHLAEVSGLVQKLVGMGEKLGEHWIVAILLSSLPESYNPLITALEGHPEADLKMEYVKGKLLDEWRRRCENEKENEERALRAERSANIDYHAGFASRVCYHCKEEGHIRRRPQPSVKWLINGTLVDEQYEHNSGDVIENRLLWPAIQRSDLNSIFTCQATNTDLVQPKESNYVLDLYLKPLSVKIINPPTPLVADRRYEITCESVGSRPNAVITWYRGKRPFKKPKDSGINFNNTTRSVLSFVPVTEDDGKLITCRAENPNVTGLFQEDSWKIEVVYPPIVSLRLGSTLSADDIKDGDDVYFECQVTANPPWRKLHWLHDGLMITHNASARVIRSNQSLVLQKVNRNSSGNYSCSAINAEGETVSNQLVLRVKYAPVCATDKIIIVGAFRSEPLHIPCEVHADPPPRQFFWKFNHSGETLDINKERFVKNGSLSILSYTPVSDQDYGTLTCWGQNEVGIQQWPCFFQVVLAGLPSTVKNCSINNQTQSSVEVQCLAGYDGGLPQIFMLELISSRSGRMRYNITNPDEPYFAIESLESLIHYTNLYDDLSDDNSFKAVIYAVNQKGRSQGVVVKDFYFENTSTENRAVLTSTSLDSISPILLGVLFTLLVLCVVIFVRIYYIKTTTTSTITSVSNDLVSNSKQNGTKSESASKKNSKQSPRWQHGGGGGGAGGNSGGGGLGGAGCTSGHQHGGLGADGKGKDGKPDPTEDDRGDPDVIPAQYVSNDGEDSSFNSSKWPNGSYYDPYPNHDIRPTELLIPPSGMGHLGGIAAMHGGSATSTPVVNQLHQNINQPTDPTATLKLGAYYSSAAPGTAPNGGPTIALYGSSHHHHHPSSGLMPNGGAPGTAGLIATAAGGPQGVNPNDYDINVHTIKNMLMTTRVPESCV</sequence>
<dbReference type="InterPro" id="IPR003598">
    <property type="entry name" value="Ig_sub2"/>
</dbReference>
<evidence type="ECO:0000256" key="3">
    <source>
        <dbReference type="ARBA" id="ARBA00023157"/>
    </source>
</evidence>
<keyword evidence="8" id="KW-1185">Reference proteome</keyword>
<organism evidence="7 8">
    <name type="scientific">Aedes albopictus</name>
    <name type="common">Asian tiger mosquito</name>
    <name type="synonym">Stegomyia albopicta</name>
    <dbReference type="NCBI Taxonomy" id="7160"/>
    <lineage>
        <taxon>Eukaryota</taxon>
        <taxon>Metazoa</taxon>
        <taxon>Ecdysozoa</taxon>
        <taxon>Arthropoda</taxon>
        <taxon>Hexapoda</taxon>
        <taxon>Insecta</taxon>
        <taxon>Pterygota</taxon>
        <taxon>Neoptera</taxon>
        <taxon>Endopterygota</taxon>
        <taxon>Diptera</taxon>
        <taxon>Nematocera</taxon>
        <taxon>Culicoidea</taxon>
        <taxon>Culicidae</taxon>
        <taxon>Culicinae</taxon>
        <taxon>Aedini</taxon>
        <taxon>Aedes</taxon>
        <taxon>Stegomyia</taxon>
    </lineage>
</organism>
<dbReference type="GeneID" id="109420894"/>
<dbReference type="InterPro" id="IPR013783">
    <property type="entry name" value="Ig-like_fold"/>
</dbReference>
<keyword evidence="5" id="KW-0812">Transmembrane</keyword>
<dbReference type="Proteomes" id="UP000069940">
    <property type="component" value="Unassembled WGS sequence"/>
</dbReference>
<protein>
    <recommendedName>
        <fullName evidence="6">Ig-like domain-containing protein</fullName>
    </recommendedName>
</protein>
<evidence type="ECO:0000313" key="7">
    <source>
        <dbReference type="EnsemblMetazoa" id="AALFPA23_009757.P13504"/>
    </source>
</evidence>
<feature type="transmembrane region" description="Helical" evidence="5">
    <location>
        <begin position="714"/>
        <end position="735"/>
    </location>
</feature>
<keyword evidence="2 5" id="KW-0472">Membrane</keyword>
<dbReference type="Gene3D" id="2.60.40.10">
    <property type="entry name" value="Immunoglobulins"/>
    <property type="match status" value="4"/>
</dbReference>
<feature type="domain" description="Ig-like" evidence="6">
    <location>
        <begin position="393"/>
        <end position="480"/>
    </location>
</feature>
<dbReference type="Pfam" id="PF13927">
    <property type="entry name" value="Ig_3"/>
    <property type="match status" value="1"/>
</dbReference>
<dbReference type="InterPro" id="IPR003599">
    <property type="entry name" value="Ig_sub"/>
</dbReference>